<evidence type="ECO:0000256" key="3">
    <source>
        <dbReference type="ARBA" id="ARBA00022677"/>
    </source>
</evidence>
<evidence type="ECO:0000256" key="2">
    <source>
        <dbReference type="ARBA" id="ARBA00008300"/>
    </source>
</evidence>
<organism evidence="5 6">
    <name type="scientific">Theobroma cacao</name>
    <name type="common">Cacao</name>
    <name type="synonym">Cocoa</name>
    <dbReference type="NCBI Taxonomy" id="3641"/>
    <lineage>
        <taxon>Eukaryota</taxon>
        <taxon>Viridiplantae</taxon>
        <taxon>Streptophyta</taxon>
        <taxon>Embryophyta</taxon>
        <taxon>Tracheophyta</taxon>
        <taxon>Spermatophyta</taxon>
        <taxon>Magnoliopsida</taxon>
        <taxon>eudicotyledons</taxon>
        <taxon>Gunneridae</taxon>
        <taxon>Pentapetalae</taxon>
        <taxon>rosids</taxon>
        <taxon>malvids</taxon>
        <taxon>Malvales</taxon>
        <taxon>Malvaceae</taxon>
        <taxon>Byttnerioideae</taxon>
        <taxon>Theobroma</taxon>
    </lineage>
</organism>
<dbReference type="GeneID" id="18598363"/>
<comment type="similarity">
    <text evidence="2">Belongs to the AB hydrolase superfamily. LDAH family.</text>
</comment>
<keyword evidence="3" id="KW-0551">Lipid droplet</keyword>
<accession>A0AB32WI77</accession>
<dbReference type="InterPro" id="IPR019363">
    <property type="entry name" value="LDAH"/>
</dbReference>
<protein>
    <submittedName>
        <fullName evidence="6">Lipid droplet-associated hydrolase isoform X1</fullName>
    </submittedName>
</protein>
<dbReference type="Gene3D" id="3.40.50.1820">
    <property type="entry name" value="alpha/beta hydrolase"/>
    <property type="match status" value="1"/>
</dbReference>
<dbReference type="GO" id="GO:0019915">
    <property type="term" value="P:lipid storage"/>
    <property type="evidence" value="ECO:0007669"/>
    <property type="project" value="InterPro"/>
</dbReference>
<dbReference type="KEGG" id="tcc:18598363"/>
<gene>
    <name evidence="6" type="primary">LOC18598363</name>
</gene>
<sequence>MKKRCPCLQDTAKKWKRHRSTKGVKLGSQMLPRVVSLTSGPLPFIRSFHYRHFQLLIPKTDTANRTNREMGFDDLHSDVKKCVNLRLCNVSGCMTEVLEVHADHPSFHVVFVPGNPGIITFYKEFVESLFELLGGTASVSGKRLTVGYAGQTEKNWEHGKLFSLQEQIDHKMEFIKGQNIEVPLVLVGHSIGSYISLEMLRRLPKKAVYCIGLYPFLALNLQSKKQSTIVRIAMSRVPSTVLSFLVASLGLLPRQVLRLIFKLSVGKSWSNTALEAGCSHLPQYHTMRNVLFMARTEFSKLSETPDWEFMRENQDKITFLYGIDDHWGPLEMFEEISKQASGIALSIEREGHTHGFCCTEAGSLWVARHVASLIKNKLAISSW</sequence>
<reference evidence="6" key="2">
    <citation type="submission" date="2025-08" db="UniProtKB">
        <authorList>
            <consortium name="RefSeq"/>
        </authorList>
    </citation>
    <scope>IDENTIFICATION</scope>
</reference>
<name>A0AB32WI77_THECC</name>
<dbReference type="Proteomes" id="UP000694886">
    <property type="component" value="Chromosome 5"/>
</dbReference>
<dbReference type="InterPro" id="IPR029058">
    <property type="entry name" value="AB_hydrolase_fold"/>
</dbReference>
<dbReference type="GO" id="GO:0005811">
    <property type="term" value="C:lipid droplet"/>
    <property type="evidence" value="ECO:0007669"/>
    <property type="project" value="UniProtKB-SubCell"/>
</dbReference>
<evidence type="ECO:0000256" key="1">
    <source>
        <dbReference type="ARBA" id="ARBA00004502"/>
    </source>
</evidence>
<dbReference type="AlphaFoldDB" id="A0AB32WI77"/>
<dbReference type="PANTHER" id="PTHR13390:SF0">
    <property type="entry name" value="LIPID DROPLET-ASSOCIATED HYDROLASE"/>
    <property type="match status" value="1"/>
</dbReference>
<dbReference type="Pfam" id="PF10230">
    <property type="entry name" value="LIDHydrolase"/>
    <property type="match status" value="1"/>
</dbReference>
<evidence type="ECO:0000256" key="4">
    <source>
        <dbReference type="ARBA" id="ARBA00022801"/>
    </source>
</evidence>
<reference evidence="5" key="1">
    <citation type="journal article" date="1997" name="Nucleic Acids Res.">
        <title>tRNAscan-SE: a program for improved detection of transfer RNA genes in genomic sequence.</title>
        <authorList>
            <person name="Lowe T.M."/>
            <person name="Eddy S.R."/>
        </authorList>
    </citation>
    <scope>NUCLEOTIDE SEQUENCE [LARGE SCALE GENOMIC DNA]</scope>
    <source>
        <strain evidence="5">r\B97-61/B2</strain>
    </source>
</reference>
<proteinExistence type="inferred from homology"/>
<dbReference type="RefSeq" id="XP_017977730.1">
    <property type="nucleotide sequence ID" value="XM_018122241.1"/>
</dbReference>
<dbReference type="SUPFAM" id="SSF53474">
    <property type="entry name" value="alpha/beta-Hydrolases"/>
    <property type="match status" value="1"/>
</dbReference>
<keyword evidence="4 6" id="KW-0378">Hydrolase</keyword>
<evidence type="ECO:0000313" key="6">
    <source>
        <dbReference type="RefSeq" id="XP_017977730.1"/>
    </source>
</evidence>
<dbReference type="GO" id="GO:0016298">
    <property type="term" value="F:lipase activity"/>
    <property type="evidence" value="ECO:0007669"/>
    <property type="project" value="InterPro"/>
</dbReference>
<comment type="subcellular location">
    <subcellularLocation>
        <location evidence="1">Lipid droplet</location>
    </subcellularLocation>
</comment>
<evidence type="ECO:0000313" key="5">
    <source>
        <dbReference type="Proteomes" id="UP000694886"/>
    </source>
</evidence>
<dbReference type="Gramene" id="Tc05v2_t008680.4">
    <property type="protein sequence ID" value="Tc05v2_p008680.4"/>
    <property type="gene ID" value="Tc05v2_g008680"/>
</dbReference>
<dbReference type="PANTHER" id="PTHR13390">
    <property type="entry name" value="LIPASE"/>
    <property type="match status" value="1"/>
</dbReference>